<evidence type="ECO:0000313" key="10">
    <source>
        <dbReference type="Proteomes" id="UP000030763"/>
    </source>
</evidence>
<dbReference type="GO" id="GO:0005789">
    <property type="term" value="C:endoplasmic reticulum membrane"/>
    <property type="evidence" value="ECO:0007669"/>
    <property type="project" value="InterPro"/>
</dbReference>
<evidence type="ECO:0000256" key="5">
    <source>
        <dbReference type="ARBA" id="ARBA00023136"/>
    </source>
</evidence>
<dbReference type="OMA" id="PLPRSYW"/>
<dbReference type="Pfam" id="PF00635">
    <property type="entry name" value="Motile_Sperm"/>
    <property type="match status" value="1"/>
</dbReference>
<feature type="compositionally biased region" description="Low complexity" evidence="7">
    <location>
        <begin position="188"/>
        <end position="203"/>
    </location>
</feature>
<dbReference type="InterPro" id="IPR016763">
    <property type="entry name" value="VAP"/>
</dbReference>
<accession>U6M464</accession>
<dbReference type="InterPro" id="IPR000535">
    <property type="entry name" value="MSP_dom"/>
</dbReference>
<dbReference type="GeneID" id="25338429"/>
<protein>
    <submittedName>
        <fullName evidence="9">Major sperm protein domain-containing protein, putative</fullName>
    </submittedName>
</protein>
<dbReference type="VEuPathDB" id="ToxoDB:EMWEY_00044430"/>
<dbReference type="RefSeq" id="XP_013334506.1">
    <property type="nucleotide sequence ID" value="XM_013479052.1"/>
</dbReference>
<dbReference type="GO" id="GO:0090158">
    <property type="term" value="P:endoplasmic reticulum membrane organization"/>
    <property type="evidence" value="ECO:0007669"/>
    <property type="project" value="TreeGrafter"/>
</dbReference>
<feature type="coiled-coil region" evidence="6">
    <location>
        <begin position="227"/>
        <end position="265"/>
    </location>
</feature>
<keyword evidence="10" id="KW-1185">Reference proteome</keyword>
<keyword evidence="3" id="KW-0812">Transmembrane</keyword>
<dbReference type="Proteomes" id="UP000030763">
    <property type="component" value="Unassembled WGS sequence"/>
</dbReference>
<feature type="compositionally biased region" description="Gly residues" evidence="7">
    <location>
        <begin position="204"/>
        <end position="226"/>
    </location>
</feature>
<organism evidence="9 10">
    <name type="scientific">Eimeria maxima</name>
    <name type="common">Coccidian parasite</name>
    <dbReference type="NCBI Taxonomy" id="5804"/>
    <lineage>
        <taxon>Eukaryota</taxon>
        <taxon>Sar</taxon>
        <taxon>Alveolata</taxon>
        <taxon>Apicomplexa</taxon>
        <taxon>Conoidasida</taxon>
        <taxon>Coccidia</taxon>
        <taxon>Eucoccidiorida</taxon>
        <taxon>Eimeriorina</taxon>
        <taxon>Eimeriidae</taxon>
        <taxon>Eimeria</taxon>
    </lineage>
</organism>
<keyword evidence="5" id="KW-0472">Membrane</keyword>
<comment type="similarity">
    <text evidence="2">Belongs to the VAMP-associated protein (VAP) (TC 9.B.17) family.</text>
</comment>
<proteinExistence type="inferred from homology"/>
<comment type="subcellular location">
    <subcellularLocation>
        <location evidence="1">Membrane</location>
        <topology evidence="1">Single-pass type IV membrane protein</topology>
    </subcellularLocation>
</comment>
<dbReference type="GO" id="GO:0061817">
    <property type="term" value="P:endoplasmic reticulum-plasma membrane tethering"/>
    <property type="evidence" value="ECO:0007669"/>
    <property type="project" value="TreeGrafter"/>
</dbReference>
<feature type="compositionally biased region" description="Low complexity" evidence="7">
    <location>
        <begin position="127"/>
        <end position="160"/>
    </location>
</feature>
<reference evidence="9" key="1">
    <citation type="submission" date="2013-10" db="EMBL/GenBank/DDBJ databases">
        <title>Genomic analysis of the causative agents of coccidiosis in chickens.</title>
        <authorList>
            <person name="Reid A.J."/>
            <person name="Blake D."/>
            <person name="Billington K."/>
            <person name="Browne H."/>
            <person name="Dunn M."/>
            <person name="Hung S."/>
            <person name="Kawahara F."/>
            <person name="Miranda-Saavedra D."/>
            <person name="Mourier T."/>
            <person name="Nagra H."/>
            <person name="Otto T.D."/>
            <person name="Rawlings N."/>
            <person name="Sanchez A."/>
            <person name="Sanders M."/>
            <person name="Subramaniam C."/>
            <person name="Tay Y."/>
            <person name="Dear P."/>
            <person name="Doerig C."/>
            <person name="Gruber A."/>
            <person name="Parkinson J."/>
            <person name="Shirley M."/>
            <person name="Wan K.L."/>
            <person name="Berriman M."/>
            <person name="Tomley F."/>
            <person name="Pain A."/>
        </authorList>
    </citation>
    <scope>NUCLEOTIDE SEQUENCE [LARGE SCALE GENOMIC DNA]</scope>
    <source>
        <strain evidence="9">Weybridge</strain>
    </source>
</reference>
<dbReference type="AlphaFoldDB" id="U6M464"/>
<evidence type="ECO:0000259" key="8">
    <source>
        <dbReference type="PROSITE" id="PS50202"/>
    </source>
</evidence>
<reference evidence="9" key="2">
    <citation type="submission" date="2013-10" db="EMBL/GenBank/DDBJ databases">
        <authorList>
            <person name="Aslett M."/>
        </authorList>
    </citation>
    <scope>NUCLEOTIDE SEQUENCE [LARGE SCALE GENOMIC DNA]</scope>
    <source>
        <strain evidence="9">Weybridge</strain>
    </source>
</reference>
<evidence type="ECO:0000256" key="4">
    <source>
        <dbReference type="ARBA" id="ARBA00022989"/>
    </source>
</evidence>
<feature type="domain" description="MSP" evidence="8">
    <location>
        <begin position="3"/>
        <end position="121"/>
    </location>
</feature>
<dbReference type="SUPFAM" id="SSF49354">
    <property type="entry name" value="PapD-like"/>
    <property type="match status" value="1"/>
</dbReference>
<dbReference type="Gene3D" id="2.60.40.10">
    <property type="entry name" value="Immunoglobulins"/>
    <property type="match status" value="1"/>
</dbReference>
<evidence type="ECO:0000256" key="6">
    <source>
        <dbReference type="SAM" id="Coils"/>
    </source>
</evidence>
<evidence type="ECO:0000256" key="2">
    <source>
        <dbReference type="ARBA" id="ARBA00008932"/>
    </source>
</evidence>
<name>U6M464_EIMMA</name>
<dbReference type="InterPro" id="IPR013783">
    <property type="entry name" value="Ig-like_fold"/>
</dbReference>
<dbReference type="PANTHER" id="PTHR10809:SF6">
    <property type="entry name" value="AT11025P-RELATED"/>
    <property type="match status" value="1"/>
</dbReference>
<dbReference type="OrthoDB" id="264603at2759"/>
<gene>
    <name evidence="9" type="ORF">EMWEY_00044430</name>
</gene>
<dbReference type="InterPro" id="IPR008962">
    <property type="entry name" value="PapD-like_sf"/>
</dbReference>
<evidence type="ECO:0000256" key="3">
    <source>
        <dbReference type="ARBA" id="ARBA00022692"/>
    </source>
</evidence>
<feature type="region of interest" description="Disordered" evidence="7">
    <location>
        <begin position="125"/>
        <end position="227"/>
    </location>
</feature>
<dbReference type="EMBL" id="HG719399">
    <property type="protein sequence ID" value="CDJ57858.1"/>
    <property type="molecule type" value="Genomic_DNA"/>
</dbReference>
<evidence type="ECO:0000256" key="1">
    <source>
        <dbReference type="ARBA" id="ARBA00004211"/>
    </source>
</evidence>
<evidence type="ECO:0000313" key="9">
    <source>
        <dbReference type="EMBL" id="CDJ57858.1"/>
    </source>
</evidence>
<dbReference type="PROSITE" id="PS50202">
    <property type="entry name" value="MSP"/>
    <property type="match status" value="1"/>
</dbReference>
<evidence type="ECO:0000256" key="7">
    <source>
        <dbReference type="SAM" id="MobiDB-lite"/>
    </source>
</evidence>
<dbReference type="PANTHER" id="PTHR10809">
    <property type="entry name" value="VESICLE-ASSOCIATED MEMBRANE PROTEIN-ASSOCIATED PROTEIN"/>
    <property type="match status" value="1"/>
</dbReference>
<keyword evidence="6" id="KW-0175">Coiled coil</keyword>
<sequence length="289" mass="29841">MPLLQVHPEKVLEIPFALYSSSVVQLTLRNISPHPYVAYKIKTTAPKNYLVRPSTGAVPQGEARSVQIVLQAMREEPPRTATDRFLVQATPVDNNVPLPRSYWLELPKTDLEETRLSVSFKRTAATAAGSSSNSSNSSSSNSGGAAGVGDPAAPSAAVGDNNTPGGGMPPGPSSTGADEGEVGGVGGHSSSSSSSNSSSSSSSSGGGIGGINTSLGGGGGGGGGGDLRQQYDQLVEYTLAMERHKEELAKENDLLRQQLQQKTRAALFELWCAAGAAGAAGHLQHTWQQ</sequence>
<keyword evidence="4" id="KW-1133">Transmembrane helix</keyword>
<dbReference type="GO" id="GO:0005886">
    <property type="term" value="C:plasma membrane"/>
    <property type="evidence" value="ECO:0007669"/>
    <property type="project" value="TreeGrafter"/>
</dbReference>